<dbReference type="PROSITE" id="PS51371">
    <property type="entry name" value="CBS"/>
    <property type="match status" value="2"/>
</dbReference>
<keyword evidence="1 2" id="KW-0129">CBS domain</keyword>
<dbReference type="PANTHER" id="PTHR43080">
    <property type="entry name" value="CBS DOMAIN-CONTAINING PROTEIN CBSX3, MITOCHONDRIAL"/>
    <property type="match status" value="1"/>
</dbReference>
<dbReference type="InterPro" id="IPR000644">
    <property type="entry name" value="CBS_dom"/>
</dbReference>
<dbReference type="SUPFAM" id="SSF54631">
    <property type="entry name" value="CBS-domain pair"/>
    <property type="match status" value="1"/>
</dbReference>
<dbReference type="InterPro" id="IPR046342">
    <property type="entry name" value="CBS_dom_sf"/>
</dbReference>
<dbReference type="Gene3D" id="3.10.580.10">
    <property type="entry name" value="CBS-domain"/>
    <property type="match status" value="1"/>
</dbReference>
<gene>
    <name evidence="5" type="primary">cbs3</name>
    <name evidence="5" type="ordered locus">Nmlp_2078</name>
</gene>
<feature type="domain" description="CBS" evidence="4">
    <location>
        <begin position="73"/>
        <end position="129"/>
    </location>
</feature>
<feature type="domain" description="CBS" evidence="4">
    <location>
        <begin position="10"/>
        <end position="67"/>
    </location>
</feature>
<evidence type="ECO:0000256" key="1">
    <source>
        <dbReference type="ARBA" id="ARBA00023122"/>
    </source>
</evidence>
<feature type="region of interest" description="Disordered" evidence="3">
    <location>
        <begin position="139"/>
        <end position="159"/>
    </location>
</feature>
<evidence type="ECO:0000259" key="4">
    <source>
        <dbReference type="PROSITE" id="PS51371"/>
    </source>
</evidence>
<dbReference type="OrthoDB" id="43333at2157"/>
<dbReference type="AlphaFoldDB" id="M1XQA2"/>
<evidence type="ECO:0000313" key="5">
    <source>
        <dbReference type="EMBL" id="CCQ36260.1"/>
    </source>
</evidence>
<dbReference type="InterPro" id="IPR051257">
    <property type="entry name" value="Diverse_CBS-Domain"/>
</dbReference>
<reference evidence="5 6" key="1">
    <citation type="journal article" date="2013" name="Genome Announc.">
        <title>Genome of the haloarchaeon Natronomonas moolapensis, a neutrophilic member of a previously haloalkaliphilic genus.</title>
        <authorList>
            <person name="Dyall-Smith M.L."/>
            <person name="Pfeiffer F."/>
            <person name="Oberwinkler T."/>
            <person name="Klee K."/>
            <person name="Rampp M."/>
            <person name="Palm P."/>
            <person name="Gross K."/>
            <person name="Schuster S.C."/>
            <person name="Oesterhelt D."/>
        </authorList>
    </citation>
    <scope>NUCLEOTIDE SEQUENCE [LARGE SCALE GENOMIC DNA]</scope>
    <source>
        <strain evidence="6">DSM 18674 / JCM 14361 / 8.8.11</strain>
    </source>
</reference>
<accession>M1XQA2</accession>
<dbReference type="RefSeq" id="WP_015409063.1">
    <property type="nucleotide sequence ID" value="NC_020388.1"/>
</dbReference>
<dbReference type="SMART" id="SM00116">
    <property type="entry name" value="CBS"/>
    <property type="match status" value="2"/>
</dbReference>
<dbReference type="STRING" id="268739.Nmlp_2078"/>
<evidence type="ECO:0000256" key="2">
    <source>
        <dbReference type="PROSITE-ProRule" id="PRU00703"/>
    </source>
</evidence>
<dbReference type="PANTHER" id="PTHR43080:SF2">
    <property type="entry name" value="CBS DOMAIN-CONTAINING PROTEIN"/>
    <property type="match status" value="1"/>
</dbReference>
<name>M1XQA2_NATM8</name>
<sequence>MIEPTVEPVVTDDAATVSPGLPAPEAAERLRDPAVPALVVLDSAGDVVGIASDSDFVALVAESPGSVPVEAIMSSPVRTVAPGTPLGLAADRMNEAGVKHLPVVEEGVYRGLVTLEAMAPFLSRNRLRVAWKGDPIHIDTEERSETAETDPPSDRAADS</sequence>
<evidence type="ECO:0000313" key="6">
    <source>
        <dbReference type="Proteomes" id="UP000011867"/>
    </source>
</evidence>
<dbReference type="Proteomes" id="UP000011867">
    <property type="component" value="Chromosome"/>
</dbReference>
<dbReference type="EMBL" id="HF582854">
    <property type="protein sequence ID" value="CCQ36260.1"/>
    <property type="molecule type" value="Genomic_DNA"/>
</dbReference>
<organism evidence="5 6">
    <name type="scientific">Natronomonas moolapensis (strain DSM 18674 / CECT 7526 / JCM 14361 / 8.8.11)</name>
    <dbReference type="NCBI Taxonomy" id="268739"/>
    <lineage>
        <taxon>Archaea</taxon>
        <taxon>Methanobacteriati</taxon>
        <taxon>Methanobacteriota</taxon>
        <taxon>Stenosarchaea group</taxon>
        <taxon>Halobacteria</taxon>
        <taxon>Halobacteriales</taxon>
        <taxon>Natronomonadaceae</taxon>
        <taxon>Natronomonas</taxon>
    </lineage>
</organism>
<keyword evidence="6" id="KW-1185">Reference proteome</keyword>
<dbReference type="Pfam" id="PF00571">
    <property type="entry name" value="CBS"/>
    <property type="match status" value="2"/>
</dbReference>
<dbReference type="GeneID" id="14652916"/>
<dbReference type="HOGENOM" id="CLU_040681_12_2_2"/>
<dbReference type="eggNOG" id="arCOG00606">
    <property type="taxonomic scope" value="Archaea"/>
</dbReference>
<proteinExistence type="predicted"/>
<protein>
    <submittedName>
        <fullName evidence="5">CBS domain protein</fullName>
    </submittedName>
</protein>
<dbReference type="KEGG" id="nmo:Nmlp_2078"/>
<evidence type="ECO:0000256" key="3">
    <source>
        <dbReference type="SAM" id="MobiDB-lite"/>
    </source>
</evidence>